<gene>
    <name evidence="3" type="ORF">OE88DRAFT_852748</name>
</gene>
<dbReference type="GO" id="GO:0005096">
    <property type="term" value="F:GTPase activator activity"/>
    <property type="evidence" value="ECO:0007669"/>
    <property type="project" value="TreeGrafter"/>
</dbReference>
<name>A0A5C3MNU6_9AGAM</name>
<dbReference type="AlphaFoldDB" id="A0A5C3MNU6"/>
<dbReference type="InterPro" id="IPR036020">
    <property type="entry name" value="WW_dom_sf"/>
</dbReference>
<evidence type="ECO:0000256" key="1">
    <source>
        <dbReference type="SAM" id="MobiDB-lite"/>
    </source>
</evidence>
<keyword evidence="4" id="KW-1185">Reference proteome</keyword>
<dbReference type="CDD" id="cd00201">
    <property type="entry name" value="WW"/>
    <property type="match status" value="1"/>
</dbReference>
<accession>A0A5C3MNU6</accession>
<proteinExistence type="predicted"/>
<dbReference type="InterPro" id="IPR001202">
    <property type="entry name" value="WW_dom"/>
</dbReference>
<evidence type="ECO:0000313" key="3">
    <source>
        <dbReference type="EMBL" id="TFK47062.1"/>
    </source>
</evidence>
<feature type="region of interest" description="Disordered" evidence="1">
    <location>
        <begin position="1"/>
        <end position="42"/>
    </location>
</feature>
<dbReference type="Gene3D" id="2.20.70.10">
    <property type="match status" value="1"/>
</dbReference>
<evidence type="ECO:0000313" key="4">
    <source>
        <dbReference type="Proteomes" id="UP000305948"/>
    </source>
</evidence>
<dbReference type="PROSITE" id="PS50020">
    <property type="entry name" value="WW_DOMAIN_2"/>
    <property type="match status" value="1"/>
</dbReference>
<dbReference type="Pfam" id="PF00397">
    <property type="entry name" value="WW"/>
    <property type="match status" value="1"/>
</dbReference>
<organism evidence="3 4">
    <name type="scientific">Heliocybe sulcata</name>
    <dbReference type="NCBI Taxonomy" id="5364"/>
    <lineage>
        <taxon>Eukaryota</taxon>
        <taxon>Fungi</taxon>
        <taxon>Dikarya</taxon>
        <taxon>Basidiomycota</taxon>
        <taxon>Agaricomycotina</taxon>
        <taxon>Agaricomycetes</taxon>
        <taxon>Gloeophyllales</taxon>
        <taxon>Gloeophyllaceae</taxon>
        <taxon>Heliocybe</taxon>
    </lineage>
</organism>
<evidence type="ECO:0000259" key="2">
    <source>
        <dbReference type="PROSITE" id="PS50020"/>
    </source>
</evidence>
<dbReference type="OrthoDB" id="437889at2759"/>
<dbReference type="STRING" id="5364.A0A5C3MNU6"/>
<protein>
    <recommendedName>
        <fullName evidence="2">WW domain-containing protein</fullName>
    </recommendedName>
</protein>
<dbReference type="EMBL" id="ML213526">
    <property type="protein sequence ID" value="TFK47062.1"/>
    <property type="molecule type" value="Genomic_DNA"/>
</dbReference>
<dbReference type="GO" id="GO:0005737">
    <property type="term" value="C:cytoplasm"/>
    <property type="evidence" value="ECO:0007669"/>
    <property type="project" value="TreeGrafter"/>
</dbReference>
<sequence>MVTPPLSEYLFGESNTLGGGYDKSRRQFARQSPARVRPRPSCLPTRRSFLSCLPPSPAPPMSTTVAPPQISITHSEPTLSKTPSTRPLDVFDGTTSAGPSHARNDGSLNTQGAVWGSNFWVTLVDPQTQASFYACPATGEVSWDPPVGNFVLPPSDEGEWWELLDDTRNLPYYYHTKSGETVWERPDAFVIPLGVLQVRDYVLKSRRIAQVHP</sequence>
<feature type="domain" description="WW" evidence="2">
    <location>
        <begin position="161"/>
        <end position="188"/>
    </location>
</feature>
<reference evidence="3 4" key="1">
    <citation type="journal article" date="2019" name="Nat. Ecol. Evol.">
        <title>Megaphylogeny resolves global patterns of mushroom evolution.</title>
        <authorList>
            <person name="Varga T."/>
            <person name="Krizsan K."/>
            <person name="Foldi C."/>
            <person name="Dima B."/>
            <person name="Sanchez-Garcia M."/>
            <person name="Sanchez-Ramirez S."/>
            <person name="Szollosi G.J."/>
            <person name="Szarkandi J.G."/>
            <person name="Papp V."/>
            <person name="Albert L."/>
            <person name="Andreopoulos W."/>
            <person name="Angelini C."/>
            <person name="Antonin V."/>
            <person name="Barry K.W."/>
            <person name="Bougher N.L."/>
            <person name="Buchanan P."/>
            <person name="Buyck B."/>
            <person name="Bense V."/>
            <person name="Catcheside P."/>
            <person name="Chovatia M."/>
            <person name="Cooper J."/>
            <person name="Damon W."/>
            <person name="Desjardin D."/>
            <person name="Finy P."/>
            <person name="Geml J."/>
            <person name="Haridas S."/>
            <person name="Hughes K."/>
            <person name="Justo A."/>
            <person name="Karasinski D."/>
            <person name="Kautmanova I."/>
            <person name="Kiss B."/>
            <person name="Kocsube S."/>
            <person name="Kotiranta H."/>
            <person name="LaButti K.M."/>
            <person name="Lechner B.E."/>
            <person name="Liimatainen K."/>
            <person name="Lipzen A."/>
            <person name="Lukacs Z."/>
            <person name="Mihaltcheva S."/>
            <person name="Morgado L.N."/>
            <person name="Niskanen T."/>
            <person name="Noordeloos M.E."/>
            <person name="Ohm R.A."/>
            <person name="Ortiz-Santana B."/>
            <person name="Ovrebo C."/>
            <person name="Racz N."/>
            <person name="Riley R."/>
            <person name="Savchenko A."/>
            <person name="Shiryaev A."/>
            <person name="Soop K."/>
            <person name="Spirin V."/>
            <person name="Szebenyi C."/>
            <person name="Tomsovsky M."/>
            <person name="Tulloss R.E."/>
            <person name="Uehling J."/>
            <person name="Grigoriev I.V."/>
            <person name="Vagvolgyi C."/>
            <person name="Papp T."/>
            <person name="Martin F.M."/>
            <person name="Miettinen O."/>
            <person name="Hibbett D.S."/>
            <person name="Nagy L.G."/>
        </authorList>
    </citation>
    <scope>NUCLEOTIDE SEQUENCE [LARGE SCALE GENOMIC DNA]</scope>
    <source>
        <strain evidence="3 4">OMC1185</strain>
    </source>
</reference>
<dbReference type="PANTHER" id="PTHR45876">
    <property type="entry name" value="FI04035P"/>
    <property type="match status" value="1"/>
</dbReference>
<dbReference type="SUPFAM" id="SSF51045">
    <property type="entry name" value="WW domain"/>
    <property type="match status" value="1"/>
</dbReference>
<dbReference type="PANTHER" id="PTHR45876:SF8">
    <property type="entry name" value="FI04035P"/>
    <property type="match status" value="1"/>
</dbReference>
<dbReference type="Proteomes" id="UP000305948">
    <property type="component" value="Unassembled WGS sequence"/>
</dbReference>